<organism evidence="8 9">
    <name type="scientific">Longimicrobium terrae</name>
    <dbReference type="NCBI Taxonomy" id="1639882"/>
    <lineage>
        <taxon>Bacteria</taxon>
        <taxon>Pseudomonadati</taxon>
        <taxon>Gemmatimonadota</taxon>
        <taxon>Longimicrobiia</taxon>
        <taxon>Longimicrobiales</taxon>
        <taxon>Longimicrobiaceae</taxon>
        <taxon>Longimicrobium</taxon>
    </lineage>
</organism>
<keyword evidence="9" id="KW-1185">Reference proteome</keyword>
<evidence type="ECO:0000256" key="4">
    <source>
        <dbReference type="ARBA" id="ARBA00022759"/>
    </source>
</evidence>
<dbReference type="Proteomes" id="UP000582837">
    <property type="component" value="Unassembled WGS sequence"/>
</dbReference>
<keyword evidence="2" id="KW-1277">Toxin-antitoxin system</keyword>
<evidence type="ECO:0000256" key="1">
    <source>
        <dbReference type="ARBA" id="ARBA00008172"/>
    </source>
</evidence>
<evidence type="ECO:0000313" key="8">
    <source>
        <dbReference type="EMBL" id="MBB6068813.1"/>
    </source>
</evidence>
<keyword evidence="4" id="KW-0255">Endonuclease</keyword>
<proteinExistence type="inferred from homology"/>
<dbReference type="AlphaFoldDB" id="A0A841GUR6"/>
<keyword evidence="3" id="KW-0540">Nuclease</keyword>
<sequence length="56" mass="6556">MEEVLRDPAMGIGKPERLKGMGGTWSRRLTQEHRVLYRVGDEHVMFDQARSHYGDR</sequence>
<dbReference type="PANTHER" id="PTHR38039">
    <property type="entry name" value="TOXIN YOEB"/>
    <property type="match status" value="1"/>
</dbReference>
<dbReference type="Gene3D" id="3.30.2310.20">
    <property type="entry name" value="RelE-like"/>
    <property type="match status" value="1"/>
</dbReference>
<comment type="similarity">
    <text evidence="1">Belongs to the YoeB family.</text>
</comment>
<dbReference type="InterPro" id="IPR009614">
    <property type="entry name" value="YoeB_toxin"/>
</dbReference>
<evidence type="ECO:0000256" key="5">
    <source>
        <dbReference type="ARBA" id="ARBA00022801"/>
    </source>
</evidence>
<dbReference type="GO" id="GO:0045892">
    <property type="term" value="P:negative regulation of DNA-templated transcription"/>
    <property type="evidence" value="ECO:0007669"/>
    <property type="project" value="TreeGrafter"/>
</dbReference>
<dbReference type="PANTHER" id="PTHR38039:SF1">
    <property type="entry name" value="TOXIN YOEB"/>
    <property type="match status" value="1"/>
</dbReference>
<gene>
    <name evidence="8" type="ORF">HNQ61_000424</name>
</gene>
<dbReference type="GO" id="GO:0016787">
    <property type="term" value="F:hydrolase activity"/>
    <property type="evidence" value="ECO:0007669"/>
    <property type="project" value="UniProtKB-KW"/>
</dbReference>
<reference evidence="8 9" key="1">
    <citation type="submission" date="2020-08" db="EMBL/GenBank/DDBJ databases">
        <title>Genomic Encyclopedia of Type Strains, Phase IV (KMG-IV): sequencing the most valuable type-strain genomes for metagenomic binning, comparative biology and taxonomic classification.</title>
        <authorList>
            <person name="Goeker M."/>
        </authorList>
    </citation>
    <scope>NUCLEOTIDE SEQUENCE [LARGE SCALE GENOMIC DNA]</scope>
    <source>
        <strain evidence="8 9">DSM 29007</strain>
    </source>
</reference>
<dbReference type="Pfam" id="PF06769">
    <property type="entry name" value="YoeB_toxin"/>
    <property type="match status" value="1"/>
</dbReference>
<dbReference type="SUPFAM" id="SSF143011">
    <property type="entry name" value="RelE-like"/>
    <property type="match status" value="1"/>
</dbReference>
<dbReference type="NCBIfam" id="TIGR02116">
    <property type="entry name" value="toxin_Txe_YoeB"/>
    <property type="match status" value="1"/>
</dbReference>
<comment type="caution">
    <text evidence="8">The sequence shown here is derived from an EMBL/GenBank/DDBJ whole genome shotgun (WGS) entry which is preliminary data.</text>
</comment>
<dbReference type="GO" id="GO:0006401">
    <property type="term" value="P:RNA catabolic process"/>
    <property type="evidence" value="ECO:0007669"/>
    <property type="project" value="InterPro"/>
</dbReference>
<evidence type="ECO:0000256" key="7">
    <source>
        <dbReference type="SAM" id="MobiDB-lite"/>
    </source>
</evidence>
<feature type="region of interest" description="Disordered" evidence="7">
    <location>
        <begin position="1"/>
        <end position="23"/>
    </location>
</feature>
<evidence type="ECO:0000256" key="2">
    <source>
        <dbReference type="ARBA" id="ARBA00022649"/>
    </source>
</evidence>
<name>A0A841GUR6_9BACT</name>
<keyword evidence="5" id="KW-0378">Hydrolase</keyword>
<evidence type="ECO:0000313" key="9">
    <source>
        <dbReference type="Proteomes" id="UP000582837"/>
    </source>
</evidence>
<evidence type="ECO:0000256" key="6">
    <source>
        <dbReference type="ARBA" id="ARBA00030388"/>
    </source>
</evidence>
<dbReference type="InterPro" id="IPR035093">
    <property type="entry name" value="RelE/ParE_toxin_dom_sf"/>
</dbReference>
<dbReference type="GO" id="GO:0004519">
    <property type="term" value="F:endonuclease activity"/>
    <property type="evidence" value="ECO:0007669"/>
    <property type="project" value="UniProtKB-KW"/>
</dbReference>
<dbReference type="EMBL" id="JACHIA010000001">
    <property type="protein sequence ID" value="MBB6068813.1"/>
    <property type="molecule type" value="Genomic_DNA"/>
</dbReference>
<protein>
    <recommendedName>
        <fullName evidence="6">Putative mRNA interferase YoeB</fullName>
    </recommendedName>
</protein>
<accession>A0A841GUR6</accession>
<evidence type="ECO:0000256" key="3">
    <source>
        <dbReference type="ARBA" id="ARBA00022722"/>
    </source>
</evidence>